<dbReference type="RefSeq" id="WP_153329141.1">
    <property type="nucleotide sequence ID" value="NZ_WIWI01000038.1"/>
</dbReference>
<accession>A0A6A7YJX8</accession>
<dbReference type="PRINTS" id="PR00081">
    <property type="entry name" value="GDHRDH"/>
</dbReference>
<dbReference type="PANTHER" id="PTHR42760">
    <property type="entry name" value="SHORT-CHAIN DEHYDROGENASES/REDUCTASES FAMILY MEMBER"/>
    <property type="match status" value="1"/>
</dbReference>
<name>A0A6A7YJX8_9PSED</name>
<dbReference type="AlphaFoldDB" id="A0A6A7YJX8"/>
<dbReference type="Proteomes" id="UP000441404">
    <property type="component" value="Unassembled WGS sequence"/>
</dbReference>
<dbReference type="GO" id="GO:0016616">
    <property type="term" value="F:oxidoreductase activity, acting on the CH-OH group of donors, NAD or NADP as acceptor"/>
    <property type="evidence" value="ECO:0007669"/>
    <property type="project" value="TreeGrafter"/>
</dbReference>
<proteinExistence type="inferred from homology"/>
<reference evidence="4 5" key="1">
    <citation type="submission" date="2019-10" db="EMBL/GenBank/DDBJ databases">
        <title>Evaluation of single-gene subtyping targets for Pseudomonas.</title>
        <authorList>
            <person name="Reichler S.J."/>
            <person name="Orsi R.H."/>
            <person name="Wiedmann M."/>
            <person name="Martin N.H."/>
            <person name="Murphy S.I."/>
        </authorList>
    </citation>
    <scope>NUCLEOTIDE SEQUENCE [LARGE SCALE GENOMIC DNA]</scope>
    <source>
        <strain evidence="3 5">FSL R10-3254</strain>
        <strain evidence="2 4">FSL R10-3257</strain>
    </source>
</reference>
<gene>
    <name evidence="3" type="ORF">GHO39_15155</name>
    <name evidence="2" type="ORF">GHO40_17235</name>
</gene>
<dbReference type="CDD" id="cd05233">
    <property type="entry name" value="SDR_c"/>
    <property type="match status" value="1"/>
</dbReference>
<organism evidence="2 4">
    <name type="scientific">Pseudomonas helleri</name>
    <dbReference type="NCBI Taxonomy" id="1608996"/>
    <lineage>
        <taxon>Bacteria</taxon>
        <taxon>Pseudomonadati</taxon>
        <taxon>Pseudomonadota</taxon>
        <taxon>Gammaproteobacteria</taxon>
        <taxon>Pseudomonadales</taxon>
        <taxon>Pseudomonadaceae</taxon>
        <taxon>Pseudomonas</taxon>
    </lineage>
</organism>
<dbReference type="Pfam" id="PF13561">
    <property type="entry name" value="adh_short_C2"/>
    <property type="match status" value="1"/>
</dbReference>
<comment type="caution">
    <text evidence="2">The sequence shown here is derived from an EMBL/GenBank/DDBJ whole genome shotgun (WGS) entry which is preliminary data.</text>
</comment>
<protein>
    <submittedName>
        <fullName evidence="2">SDR family oxidoreductase</fullName>
    </submittedName>
</protein>
<evidence type="ECO:0000313" key="5">
    <source>
        <dbReference type="Proteomes" id="UP000489190"/>
    </source>
</evidence>
<dbReference type="Proteomes" id="UP000489190">
    <property type="component" value="Unassembled WGS sequence"/>
</dbReference>
<evidence type="ECO:0000313" key="3">
    <source>
        <dbReference type="EMBL" id="MQT90463.1"/>
    </source>
</evidence>
<dbReference type="NCBIfam" id="NF009466">
    <property type="entry name" value="PRK12826.1-2"/>
    <property type="match status" value="1"/>
</dbReference>
<dbReference type="EMBL" id="WIWI01000038">
    <property type="protein sequence ID" value="MQT90463.1"/>
    <property type="molecule type" value="Genomic_DNA"/>
</dbReference>
<evidence type="ECO:0000313" key="2">
    <source>
        <dbReference type="EMBL" id="MQT48449.1"/>
    </source>
</evidence>
<dbReference type="Gene3D" id="3.40.50.720">
    <property type="entry name" value="NAD(P)-binding Rossmann-like Domain"/>
    <property type="match status" value="1"/>
</dbReference>
<dbReference type="InterPro" id="IPR020904">
    <property type="entry name" value="Sc_DH/Rdtase_CS"/>
</dbReference>
<sequence>MSIVKRLTPYSGLKVLISGGAAGIGEVIAAAYLETGAKVHVCDVSEQAVLAFRERYPQALATQADVSSAAEVKRVFELQREWVNGLDVLINNAGIAGPTTGIEKITEDEWEQSININLNAQYRFAHHAVPLLAESDHAHIIHISSVAGRLGYAWRTPYAATKWAIIGLMKSLAAELGDRDIQVNALLPGIIEGPRQDRVIRDRAKQLGISEPEMLQKTLNKISLGRMTPPDDVAAMALFLCSPAAQNITGQAISIDGNVEYL</sequence>
<dbReference type="PROSITE" id="PS00061">
    <property type="entry name" value="ADH_SHORT"/>
    <property type="match status" value="1"/>
</dbReference>
<comment type="similarity">
    <text evidence="1">Belongs to the short-chain dehydrogenases/reductases (SDR) family.</text>
</comment>
<dbReference type="InterPro" id="IPR036291">
    <property type="entry name" value="NAD(P)-bd_dom_sf"/>
</dbReference>
<dbReference type="FunFam" id="3.40.50.720:FF:000084">
    <property type="entry name" value="Short-chain dehydrogenase reductase"/>
    <property type="match status" value="1"/>
</dbReference>
<dbReference type="PRINTS" id="PR00080">
    <property type="entry name" value="SDRFAMILY"/>
</dbReference>
<dbReference type="SUPFAM" id="SSF51735">
    <property type="entry name" value="NAD(P)-binding Rossmann-fold domains"/>
    <property type="match status" value="1"/>
</dbReference>
<dbReference type="EMBL" id="WIWJ01000032">
    <property type="protein sequence ID" value="MQT48449.1"/>
    <property type="molecule type" value="Genomic_DNA"/>
</dbReference>
<dbReference type="InterPro" id="IPR002347">
    <property type="entry name" value="SDR_fam"/>
</dbReference>
<evidence type="ECO:0000313" key="4">
    <source>
        <dbReference type="Proteomes" id="UP000441404"/>
    </source>
</evidence>
<evidence type="ECO:0000256" key="1">
    <source>
        <dbReference type="ARBA" id="ARBA00006484"/>
    </source>
</evidence>